<sequence>MTNDGNAIETLLMTAQTNMDFVNHHVPSNTELSTSLVWVETDSCESIINSILPYKDYDSLKMLTEIFKSDSLIILSVTGVRFVTNYGSEMI</sequence>
<dbReference type="AlphaFoldDB" id="A0A8X6VGR8"/>
<keyword evidence="2" id="KW-1185">Reference proteome</keyword>
<dbReference type="Proteomes" id="UP000887159">
    <property type="component" value="Unassembled WGS sequence"/>
</dbReference>
<reference evidence="1" key="1">
    <citation type="submission" date="2020-08" db="EMBL/GenBank/DDBJ databases">
        <title>Multicomponent nature underlies the extraordinary mechanical properties of spider dragline silk.</title>
        <authorList>
            <person name="Kono N."/>
            <person name="Nakamura H."/>
            <person name="Mori M."/>
            <person name="Yoshida Y."/>
            <person name="Ohtoshi R."/>
            <person name="Malay A.D."/>
            <person name="Moran D.A.P."/>
            <person name="Tomita M."/>
            <person name="Numata K."/>
            <person name="Arakawa K."/>
        </authorList>
    </citation>
    <scope>NUCLEOTIDE SEQUENCE</scope>
</reference>
<evidence type="ECO:0000313" key="2">
    <source>
        <dbReference type="Proteomes" id="UP000887159"/>
    </source>
</evidence>
<gene>
    <name evidence="1" type="primary">NCL1_09779</name>
    <name evidence="1" type="ORF">TNCV_3385151</name>
</gene>
<dbReference type="EMBL" id="BMAU01021347">
    <property type="protein sequence ID" value="GFY18022.1"/>
    <property type="molecule type" value="Genomic_DNA"/>
</dbReference>
<evidence type="ECO:0000313" key="1">
    <source>
        <dbReference type="EMBL" id="GFY18022.1"/>
    </source>
</evidence>
<organism evidence="1 2">
    <name type="scientific">Trichonephila clavipes</name>
    <name type="common">Golden silk orbweaver</name>
    <name type="synonym">Nephila clavipes</name>
    <dbReference type="NCBI Taxonomy" id="2585209"/>
    <lineage>
        <taxon>Eukaryota</taxon>
        <taxon>Metazoa</taxon>
        <taxon>Ecdysozoa</taxon>
        <taxon>Arthropoda</taxon>
        <taxon>Chelicerata</taxon>
        <taxon>Arachnida</taxon>
        <taxon>Araneae</taxon>
        <taxon>Araneomorphae</taxon>
        <taxon>Entelegynae</taxon>
        <taxon>Araneoidea</taxon>
        <taxon>Nephilidae</taxon>
        <taxon>Trichonephila</taxon>
    </lineage>
</organism>
<protein>
    <submittedName>
        <fullName evidence="1">Uncharacterized protein</fullName>
    </submittedName>
</protein>
<name>A0A8X6VGR8_TRICX</name>
<accession>A0A8X6VGR8</accession>
<comment type="caution">
    <text evidence="1">The sequence shown here is derived from an EMBL/GenBank/DDBJ whole genome shotgun (WGS) entry which is preliminary data.</text>
</comment>
<proteinExistence type="predicted"/>